<feature type="transmembrane region" description="Helical" evidence="1">
    <location>
        <begin position="113"/>
        <end position="130"/>
    </location>
</feature>
<dbReference type="EMBL" id="LN885086">
    <property type="protein sequence ID" value="CUQ65855.1"/>
    <property type="molecule type" value="Genomic_DNA"/>
</dbReference>
<keyword evidence="1" id="KW-0812">Transmembrane</keyword>
<dbReference type="SMART" id="SM00460">
    <property type="entry name" value="TGc"/>
    <property type="match status" value="1"/>
</dbReference>
<dbReference type="Proteomes" id="UP000066284">
    <property type="component" value="Chromosome 1"/>
</dbReference>
<proteinExistence type="predicted"/>
<dbReference type="OrthoDB" id="9804872at2"/>
<dbReference type="KEGG" id="nio:NITINOP_0880"/>
<evidence type="ECO:0000259" key="2">
    <source>
        <dbReference type="SMART" id="SM00460"/>
    </source>
</evidence>
<feature type="domain" description="Transglutaminase-like" evidence="2">
    <location>
        <begin position="453"/>
        <end position="524"/>
    </location>
</feature>
<dbReference type="PANTHER" id="PTHR42736">
    <property type="entry name" value="PROTEIN-GLUTAMINE GAMMA-GLUTAMYLTRANSFERASE"/>
    <property type="match status" value="1"/>
</dbReference>
<dbReference type="InterPro" id="IPR021878">
    <property type="entry name" value="TgpA_N"/>
</dbReference>
<feature type="transmembrane region" description="Helical" evidence="1">
    <location>
        <begin position="86"/>
        <end position="106"/>
    </location>
</feature>
<evidence type="ECO:0000313" key="4">
    <source>
        <dbReference type="Proteomes" id="UP000066284"/>
    </source>
</evidence>
<feature type="transmembrane region" description="Helical" evidence="1">
    <location>
        <begin position="30"/>
        <end position="47"/>
    </location>
</feature>
<keyword evidence="4" id="KW-1185">Reference proteome</keyword>
<keyword evidence="1" id="KW-0472">Membrane</keyword>
<protein>
    <recommendedName>
        <fullName evidence="2">Transglutaminase-like domain-containing protein</fullName>
    </recommendedName>
</protein>
<feature type="transmembrane region" description="Helical" evidence="1">
    <location>
        <begin position="7"/>
        <end position="24"/>
    </location>
</feature>
<dbReference type="InterPro" id="IPR052901">
    <property type="entry name" value="Bact_TGase-like"/>
</dbReference>
<dbReference type="Pfam" id="PF11992">
    <property type="entry name" value="TgpA_N"/>
    <property type="match status" value="1"/>
</dbReference>
<feature type="transmembrane region" description="Helical" evidence="1">
    <location>
        <begin position="59"/>
        <end position="80"/>
    </location>
</feature>
<name>A0A0S4KQ14_9BACT</name>
<dbReference type="RefSeq" id="WP_082633556.1">
    <property type="nucleotide sequence ID" value="NZ_LN885086.1"/>
</dbReference>
<keyword evidence="1" id="KW-1133">Transmembrane helix</keyword>
<dbReference type="Gene3D" id="3.10.620.30">
    <property type="match status" value="1"/>
</dbReference>
<feature type="transmembrane region" description="Helical" evidence="1">
    <location>
        <begin position="187"/>
        <end position="209"/>
    </location>
</feature>
<evidence type="ECO:0000256" key="1">
    <source>
        <dbReference type="SAM" id="Phobius"/>
    </source>
</evidence>
<dbReference type="InterPro" id="IPR038765">
    <property type="entry name" value="Papain-like_cys_pep_sf"/>
</dbReference>
<accession>A0A0S4KQ14</accession>
<dbReference type="STRING" id="1715989.NITINOP_0880"/>
<evidence type="ECO:0000313" key="3">
    <source>
        <dbReference type="EMBL" id="CUQ65855.1"/>
    </source>
</evidence>
<dbReference type="PANTHER" id="PTHR42736:SF1">
    <property type="entry name" value="PROTEIN-GLUTAMINE GAMMA-GLUTAMYLTRANSFERASE"/>
    <property type="match status" value="1"/>
</dbReference>
<gene>
    <name evidence="3" type="ORF">NITINOP_0880</name>
</gene>
<dbReference type="Pfam" id="PF01841">
    <property type="entry name" value="Transglut_core"/>
    <property type="match status" value="1"/>
</dbReference>
<sequence length="747" mass="83057">MSLDQAFRLTSILLASVSFIALFLESHLPGWLTFLIGVALILALVRVTESTGDSSPAAWTGLPTAVWNVLVLLGFFGFWVDSLMSGELLPAGVRFLLVLMVIKLFTLRCFRDYLHLHVISVVVMLAAASLGADFWYFPLFLVYLFVGVWTLLLLGITKQVEDPDTSAPVLASQRETRGSYGRVTPQVFRLANGLALFVFGVTLLLFFALPRLQAGFYQNGQGATIRTAGFSDAVDLGSIGPIKQDPRVVMRVEPPGRAPDGKGRLYLRGIAFDHYDGRSWVNQLSRRRVVRETGPGIFVLNESQGEKRGISERHSLQLKIFLEPLDTPVLFGAPFMEAVSGNLSAVQVDVNGSFYLPFPSAAPVEYVAVSRSPAVLPADLQPSPVVYHEAFLRHFTQIPARSDRVAALARTVVRHERTPYGQAMAIQDHLARNYRYSLEIPVAKQANPLEEFLFDRKTGYCEHYATAMVIMLRTLGIPARLVTGFLATEWNEYGHYYVVRQQDAHAWVEVHLPHSGWMVMDPTPPSEDIGAVTGSWQGWARMADHIRLLWNRVVVRFSAADQLAIVREVQVGSATIGQKVWDSTFRWFTPPTSWREKIVGLYDRSTTGILAAGFIAFLAGLSLLLWRGWKQSQHGRFFSKDGSQDDKGAVTKLYMDMILYLSSRGIQKPVSTGPLQFLDTIRTQWTDAFPPAATITELYCRGRFGKATLTSDEYTIAQNTLCQLTSLTREQRVERGLGGKTGAGNGI</sequence>
<reference evidence="4" key="1">
    <citation type="submission" date="2015-09" db="EMBL/GenBank/DDBJ databases">
        <authorList>
            <person name="Daims H."/>
        </authorList>
    </citation>
    <scope>NUCLEOTIDE SEQUENCE [LARGE SCALE GENOMIC DNA]</scope>
</reference>
<dbReference type="InterPro" id="IPR002931">
    <property type="entry name" value="Transglutaminase-like"/>
</dbReference>
<feature type="transmembrane region" description="Helical" evidence="1">
    <location>
        <begin position="136"/>
        <end position="156"/>
    </location>
</feature>
<dbReference type="SUPFAM" id="SSF54001">
    <property type="entry name" value="Cysteine proteinases"/>
    <property type="match status" value="1"/>
</dbReference>
<dbReference type="AlphaFoldDB" id="A0A0S4KQ14"/>
<feature type="transmembrane region" description="Helical" evidence="1">
    <location>
        <begin position="608"/>
        <end position="626"/>
    </location>
</feature>
<organism evidence="3 4">
    <name type="scientific">Candidatus Nitrospira inopinata</name>
    <dbReference type="NCBI Taxonomy" id="1715989"/>
    <lineage>
        <taxon>Bacteria</taxon>
        <taxon>Pseudomonadati</taxon>
        <taxon>Nitrospirota</taxon>
        <taxon>Nitrospiria</taxon>
        <taxon>Nitrospirales</taxon>
        <taxon>Nitrospiraceae</taxon>
        <taxon>Nitrospira</taxon>
    </lineage>
</organism>